<comment type="caution">
    <text evidence="1">The sequence shown here is derived from an EMBL/GenBank/DDBJ whole genome shotgun (WGS) entry which is preliminary data.</text>
</comment>
<evidence type="ECO:0000313" key="2">
    <source>
        <dbReference type="Proteomes" id="UP001241169"/>
    </source>
</evidence>
<organism evidence="1 2">
    <name type="scientific">Colletotrichum paranaense</name>
    <dbReference type="NCBI Taxonomy" id="1914294"/>
    <lineage>
        <taxon>Eukaryota</taxon>
        <taxon>Fungi</taxon>
        <taxon>Dikarya</taxon>
        <taxon>Ascomycota</taxon>
        <taxon>Pezizomycotina</taxon>
        <taxon>Sordariomycetes</taxon>
        <taxon>Hypocreomycetidae</taxon>
        <taxon>Glomerellales</taxon>
        <taxon>Glomerellaceae</taxon>
        <taxon>Colletotrichum</taxon>
        <taxon>Colletotrichum acutatum species complex</taxon>
    </lineage>
</organism>
<dbReference type="RefSeq" id="XP_060344063.1">
    <property type="nucleotide sequence ID" value="XM_060497670.1"/>
</dbReference>
<gene>
    <name evidence="1" type="ORF">CPAR01_13416</name>
</gene>
<evidence type="ECO:0000313" key="1">
    <source>
        <dbReference type="EMBL" id="KAK1526888.1"/>
    </source>
</evidence>
<name>A0ABQ9S5X4_9PEZI</name>
<proteinExistence type="predicted"/>
<dbReference type="GeneID" id="85381569"/>
<keyword evidence="2" id="KW-1185">Reference proteome</keyword>
<protein>
    <submittedName>
        <fullName evidence="1">Uncharacterized protein</fullName>
    </submittedName>
</protein>
<reference evidence="1 2" key="1">
    <citation type="submission" date="2016-10" db="EMBL/GenBank/DDBJ databases">
        <title>The genome sequence of Colletotrichum fioriniae PJ7.</title>
        <authorList>
            <person name="Baroncelli R."/>
        </authorList>
    </citation>
    <scope>NUCLEOTIDE SEQUENCE [LARGE SCALE GENOMIC DNA]</scope>
    <source>
        <strain evidence="1 2">IMI 384185</strain>
    </source>
</reference>
<sequence>MLANPTWCNSLHCYRNRRVIPYHSLCARNRSGHFVKRAKRRQGRLCGATPRWAIASHILGSISCSSGGVAADVAARESVMNHANSLHPHS</sequence>
<dbReference type="Proteomes" id="UP001241169">
    <property type="component" value="Unassembled WGS sequence"/>
</dbReference>
<dbReference type="EMBL" id="MOPA01000012">
    <property type="protein sequence ID" value="KAK1526888.1"/>
    <property type="molecule type" value="Genomic_DNA"/>
</dbReference>
<accession>A0ABQ9S5X4</accession>